<dbReference type="Gene3D" id="3.40.50.300">
    <property type="entry name" value="P-loop containing nucleotide triphosphate hydrolases"/>
    <property type="match status" value="1"/>
</dbReference>
<dbReference type="GeneID" id="6075470"/>
<feature type="coiled-coil region" evidence="1">
    <location>
        <begin position="482"/>
        <end position="509"/>
    </location>
</feature>
<proteinExistence type="predicted"/>
<keyword evidence="1" id="KW-0175">Coiled coil</keyword>
<name>B0D6X4_LACBS</name>
<dbReference type="AlphaFoldDB" id="B0D6X4"/>
<feature type="compositionally biased region" description="Polar residues" evidence="2">
    <location>
        <begin position="1"/>
        <end position="15"/>
    </location>
</feature>
<dbReference type="EMBL" id="DS547099">
    <property type="protein sequence ID" value="EDR09297.1"/>
    <property type="molecule type" value="Genomic_DNA"/>
</dbReference>
<evidence type="ECO:0000313" key="4">
    <source>
        <dbReference type="Proteomes" id="UP000001194"/>
    </source>
</evidence>
<evidence type="ECO:0000256" key="1">
    <source>
        <dbReference type="SAM" id="Coils"/>
    </source>
</evidence>
<dbReference type="Proteomes" id="UP000001194">
    <property type="component" value="Unassembled WGS sequence"/>
</dbReference>
<reference evidence="3 4" key="1">
    <citation type="journal article" date="2008" name="Nature">
        <title>The genome of Laccaria bicolor provides insights into mycorrhizal symbiosis.</title>
        <authorList>
            <person name="Martin F."/>
            <person name="Aerts A."/>
            <person name="Ahren D."/>
            <person name="Brun A."/>
            <person name="Danchin E.G.J."/>
            <person name="Duchaussoy F."/>
            <person name="Gibon J."/>
            <person name="Kohler A."/>
            <person name="Lindquist E."/>
            <person name="Pereda V."/>
            <person name="Salamov A."/>
            <person name="Shapiro H.J."/>
            <person name="Wuyts J."/>
            <person name="Blaudez D."/>
            <person name="Buee M."/>
            <person name="Brokstein P."/>
            <person name="Canbaeck B."/>
            <person name="Cohen D."/>
            <person name="Courty P.E."/>
            <person name="Coutinho P.M."/>
            <person name="Delaruelle C."/>
            <person name="Detter J.C."/>
            <person name="Deveau A."/>
            <person name="DiFazio S."/>
            <person name="Duplessis S."/>
            <person name="Fraissinet-Tachet L."/>
            <person name="Lucic E."/>
            <person name="Frey-Klett P."/>
            <person name="Fourrey C."/>
            <person name="Feussner I."/>
            <person name="Gay G."/>
            <person name="Grimwood J."/>
            <person name="Hoegger P.J."/>
            <person name="Jain P."/>
            <person name="Kilaru S."/>
            <person name="Labbe J."/>
            <person name="Lin Y.C."/>
            <person name="Legue V."/>
            <person name="Le Tacon F."/>
            <person name="Marmeisse R."/>
            <person name="Melayah D."/>
            <person name="Montanini B."/>
            <person name="Muratet M."/>
            <person name="Nehls U."/>
            <person name="Niculita-Hirzel H."/>
            <person name="Oudot-Le Secq M.P."/>
            <person name="Peter M."/>
            <person name="Quesneville H."/>
            <person name="Rajashekar B."/>
            <person name="Reich M."/>
            <person name="Rouhier N."/>
            <person name="Schmutz J."/>
            <person name="Yin T."/>
            <person name="Chalot M."/>
            <person name="Henrissat B."/>
            <person name="Kuees U."/>
            <person name="Lucas S."/>
            <person name="Van de Peer Y."/>
            <person name="Podila G.K."/>
            <person name="Polle A."/>
            <person name="Pukkila P.J."/>
            <person name="Richardson P.M."/>
            <person name="Rouze P."/>
            <person name="Sanders I.R."/>
            <person name="Stajich J.E."/>
            <person name="Tunlid A."/>
            <person name="Tuskan G."/>
            <person name="Grigoriev I.V."/>
        </authorList>
    </citation>
    <scope>NUCLEOTIDE SEQUENCE [LARGE SCALE GENOMIC DNA]</scope>
    <source>
        <strain evidence="4">S238N-H82 / ATCC MYA-4686</strain>
    </source>
</reference>
<dbReference type="PANTHER" id="PTHR32046">
    <property type="entry name" value="G DOMAIN-CONTAINING PROTEIN"/>
    <property type="match status" value="1"/>
</dbReference>
<sequence>MTSSQPIHFTTTSPLPASGKPVEKVLTNLSLGENGTGKTSRQPAEYDLEPYKAANERSGSHVGQSQTNKAEVYTFKSMNGVQITVLDTPGLADTRGVLQDNEHKKNIVAAIGENIPEVTAVIILAYGTNPRLGFATDFVFTTLTAIFPNTLANNICLLFTNVASPLSWNLQSDRLPVELQKSRRFFLDNPFAMQKRLQQIKQETEKEGKIDDDTRDMLEDLETAVNTGHKAALKMLVKLFDWLDTLERKGTREIISLYEKSTTIDRNIDETLARMTQLALKKAKLEQLIRESNGIKLTVEATKNFTQESTKEMWVYQDQPFHSTICGEPQCYSNCHKNCTVPYTVDPKNLSGCASFLDSDGKHLDHCIDCKHHMDKHRHYNSIWVHQVEKKKIINSGTQKLHEDATEKLGKKQVEVGDVRKEADKIGEDMVTATEKIGQLAAEYSELALSGSFTGQVKKSVNLLETHLQGLRNKSDVDPGTIKQIEASLDQLQGKLRVLELAAEAAKMSIPPSML</sequence>
<dbReference type="HOGENOM" id="CLU_020040_1_0_1"/>
<evidence type="ECO:0000313" key="3">
    <source>
        <dbReference type="EMBL" id="EDR09297.1"/>
    </source>
</evidence>
<gene>
    <name evidence="3" type="ORF">LACBIDRAFT_325990</name>
</gene>
<organism evidence="4">
    <name type="scientific">Laccaria bicolor (strain S238N-H82 / ATCC MYA-4686)</name>
    <name type="common">Bicoloured deceiver</name>
    <name type="synonym">Laccaria laccata var. bicolor</name>
    <dbReference type="NCBI Taxonomy" id="486041"/>
    <lineage>
        <taxon>Eukaryota</taxon>
        <taxon>Fungi</taxon>
        <taxon>Dikarya</taxon>
        <taxon>Basidiomycota</taxon>
        <taxon>Agaricomycotina</taxon>
        <taxon>Agaricomycetes</taxon>
        <taxon>Agaricomycetidae</taxon>
        <taxon>Agaricales</taxon>
        <taxon>Agaricineae</taxon>
        <taxon>Hydnangiaceae</taxon>
        <taxon>Laccaria</taxon>
    </lineage>
</organism>
<accession>B0D6X4</accession>
<dbReference type="InterPro" id="IPR027417">
    <property type="entry name" value="P-loop_NTPase"/>
</dbReference>
<feature type="compositionally biased region" description="Polar residues" evidence="2">
    <location>
        <begin position="27"/>
        <end position="42"/>
    </location>
</feature>
<dbReference type="PANTHER" id="PTHR32046:SF12">
    <property type="entry name" value="AIG1-TYPE G DOMAIN-CONTAINING PROTEIN"/>
    <property type="match status" value="1"/>
</dbReference>
<evidence type="ECO:0000256" key="2">
    <source>
        <dbReference type="SAM" id="MobiDB-lite"/>
    </source>
</evidence>
<dbReference type="InParanoid" id="B0D6X4"/>
<feature type="region of interest" description="Disordered" evidence="2">
    <location>
        <begin position="1"/>
        <end position="43"/>
    </location>
</feature>
<keyword evidence="4" id="KW-1185">Reference proteome</keyword>
<dbReference type="RefSeq" id="XP_001879646.1">
    <property type="nucleotide sequence ID" value="XM_001879611.1"/>
</dbReference>
<dbReference type="OrthoDB" id="2611327at2759"/>
<dbReference type="KEGG" id="lbc:LACBIDRAFT_325990"/>
<protein>
    <submittedName>
        <fullName evidence="3">Predicted protein</fullName>
    </submittedName>
</protein>